<comment type="caution">
    <text evidence="3">The sequence shown here is derived from an EMBL/GenBank/DDBJ whole genome shotgun (WGS) entry which is preliminary data.</text>
</comment>
<evidence type="ECO:0000256" key="2">
    <source>
        <dbReference type="SAM" id="Phobius"/>
    </source>
</evidence>
<keyword evidence="2" id="KW-0812">Transmembrane</keyword>
<evidence type="ECO:0000313" key="4">
    <source>
        <dbReference type="Proteomes" id="UP000483802"/>
    </source>
</evidence>
<dbReference type="Proteomes" id="UP000483802">
    <property type="component" value="Unassembled WGS sequence"/>
</dbReference>
<protein>
    <submittedName>
        <fullName evidence="3">Uncharacterized protein</fullName>
    </submittedName>
</protein>
<organism evidence="3 4">
    <name type="scientific">Streptomyces typhae</name>
    <dbReference type="NCBI Taxonomy" id="2681492"/>
    <lineage>
        <taxon>Bacteria</taxon>
        <taxon>Bacillati</taxon>
        <taxon>Actinomycetota</taxon>
        <taxon>Actinomycetes</taxon>
        <taxon>Kitasatosporales</taxon>
        <taxon>Streptomycetaceae</taxon>
        <taxon>Streptomyces</taxon>
    </lineage>
</organism>
<feature type="transmembrane region" description="Helical" evidence="2">
    <location>
        <begin position="126"/>
        <end position="146"/>
    </location>
</feature>
<keyword evidence="2" id="KW-1133">Transmembrane helix</keyword>
<keyword evidence="2" id="KW-0472">Membrane</keyword>
<proteinExistence type="predicted"/>
<reference evidence="3 4" key="1">
    <citation type="submission" date="2019-11" db="EMBL/GenBank/DDBJ databases">
        <title>Streptomyces typhae sp. nov., a novel endophytic actinomycete isolated from the root of cattail pollen (Typha angustifolia L.).</title>
        <authorList>
            <person name="Peng C."/>
        </authorList>
    </citation>
    <scope>NUCLEOTIDE SEQUENCE [LARGE SCALE GENOMIC DNA]</scope>
    <source>
        <strain evidence="4">p1417</strain>
    </source>
</reference>
<evidence type="ECO:0000256" key="1">
    <source>
        <dbReference type="SAM" id="MobiDB-lite"/>
    </source>
</evidence>
<gene>
    <name evidence="3" type="ORF">GPA10_31075</name>
</gene>
<evidence type="ECO:0000313" key="3">
    <source>
        <dbReference type="EMBL" id="MVO89077.1"/>
    </source>
</evidence>
<keyword evidence="4" id="KW-1185">Reference proteome</keyword>
<name>A0A6L6X5T2_9ACTN</name>
<sequence>MSRAERTRVVSGGRYSCVTLQKGEAMGEHETGASMFYTPRALVEAVVDLLLDHDHGCSEGDPPAGGMLDLSEAFLVERGFNILGSRDVVTPWAIAESHFRSRLRTAAYGLRTATTTEERREAVREFLCALAELIACLLGFLVRLMMRLLSGLLGRTITVNVTVWTPVPLERTPEITPRGPNLASPVNTHRGGHHRSTLGSVVLAA</sequence>
<feature type="region of interest" description="Disordered" evidence="1">
    <location>
        <begin position="175"/>
        <end position="205"/>
    </location>
</feature>
<dbReference type="EMBL" id="WPNZ01000021">
    <property type="protein sequence ID" value="MVO89077.1"/>
    <property type="molecule type" value="Genomic_DNA"/>
</dbReference>
<dbReference type="AlphaFoldDB" id="A0A6L6X5T2"/>
<accession>A0A6L6X5T2</accession>